<dbReference type="RefSeq" id="WP_187015712.1">
    <property type="nucleotide sequence ID" value="NZ_AP023420.1"/>
</dbReference>
<accession>A0A810QEI1</accession>
<reference evidence="1" key="1">
    <citation type="submission" date="2020-09" db="EMBL/GenBank/DDBJ databases">
        <title>New species isolated from human feces.</title>
        <authorList>
            <person name="Kitahara M."/>
            <person name="Shigeno Y."/>
            <person name="Shime M."/>
            <person name="Matsumoto Y."/>
            <person name="Nakamura S."/>
            <person name="Motooka D."/>
            <person name="Fukuoka S."/>
            <person name="Nishikawa H."/>
            <person name="Benno Y."/>
        </authorList>
    </citation>
    <scope>NUCLEOTIDE SEQUENCE</scope>
    <source>
        <strain evidence="1">MM59</strain>
    </source>
</reference>
<gene>
    <name evidence="1" type="ORF">MM59RIKEN_02920</name>
</gene>
<dbReference type="EMBL" id="AP023420">
    <property type="protein sequence ID" value="BCK82973.1"/>
    <property type="molecule type" value="Genomic_DNA"/>
</dbReference>
<evidence type="ECO:0008006" key="3">
    <source>
        <dbReference type="Google" id="ProtNLM"/>
    </source>
</evidence>
<sequence length="70" mass="8004">MESTYTTKQGDVWDKIAYEVYGDEEYTGWLMENNFPLLDTFVFDAGVVLQTPAPPEQTAANDLPIWRSKV</sequence>
<keyword evidence="2" id="KW-1185">Reference proteome</keyword>
<dbReference type="KEGG" id="pfaa:MM59RIKEN_02920"/>
<name>A0A810QEI1_9FIRM</name>
<organism evidence="1 2">
    <name type="scientific">Pusillibacter faecalis</name>
    <dbReference type="NCBI Taxonomy" id="2714358"/>
    <lineage>
        <taxon>Bacteria</taxon>
        <taxon>Bacillati</taxon>
        <taxon>Bacillota</taxon>
        <taxon>Clostridia</taxon>
        <taxon>Eubacteriales</taxon>
        <taxon>Oscillospiraceae</taxon>
        <taxon>Pusillibacter</taxon>
    </lineage>
</organism>
<proteinExistence type="predicted"/>
<evidence type="ECO:0000313" key="1">
    <source>
        <dbReference type="EMBL" id="BCK82973.1"/>
    </source>
</evidence>
<dbReference type="AlphaFoldDB" id="A0A810QEI1"/>
<dbReference type="Proteomes" id="UP000679848">
    <property type="component" value="Chromosome"/>
</dbReference>
<protein>
    <recommendedName>
        <fullName evidence="3">Phage tail protein</fullName>
    </recommendedName>
</protein>
<evidence type="ECO:0000313" key="2">
    <source>
        <dbReference type="Proteomes" id="UP000679848"/>
    </source>
</evidence>